<dbReference type="PANTHER" id="PTHR30337">
    <property type="entry name" value="COMPONENT OF ATP-DEPENDENT DSDNA EXONUCLEASE"/>
    <property type="match status" value="1"/>
</dbReference>
<dbReference type="Gene3D" id="3.60.21.10">
    <property type="match status" value="1"/>
</dbReference>
<keyword evidence="2" id="KW-0269">Exonuclease</keyword>
<sequence>MKFLYFTDSHIRGSSPKSRKDNYIEALKEKFKEIVETVKNENIDYVLFGGDLFDRPDLSLSIVNEFIIYLKELPLPIYCVLGNHDIFGQNPSTASRTVLGILDTLGIVKLINLNEFIYLKKDVITIQLTGCPYYYNIDTSNEKEGYIVNYKKNCDFAIHIVHGMLLDKPFIKGVPHTLIDEIADKTLSDITLCGHYHTGFGIKKVNDKYFINIGSISRISNTLSEAERIPSYLIINVDKDLKFDIRNLKCAKNGDEIFDKEILRQEEFKQQKINEFIQQVNSYGSFEILNIESIIREISIRERIPDDIKDEAIRRIGEAQLLLSSKEGML</sequence>
<proteinExistence type="predicted"/>
<dbReference type="Pfam" id="PF00149">
    <property type="entry name" value="Metallophos"/>
    <property type="match status" value="1"/>
</dbReference>
<feature type="domain" description="Calcineurin-like phosphoesterase" evidence="1">
    <location>
        <begin position="1"/>
        <end position="166"/>
    </location>
</feature>
<dbReference type="Proteomes" id="UP000190105">
    <property type="component" value="Unassembled WGS sequence"/>
</dbReference>
<keyword evidence="2" id="KW-0378">Hydrolase</keyword>
<dbReference type="SUPFAM" id="SSF56300">
    <property type="entry name" value="Metallo-dependent phosphatases"/>
    <property type="match status" value="1"/>
</dbReference>
<evidence type="ECO:0000259" key="1">
    <source>
        <dbReference type="Pfam" id="PF00149"/>
    </source>
</evidence>
<dbReference type="OrthoDB" id="9773856at2"/>
<dbReference type="STRING" id="1147123.SAMN05443428_107134"/>
<dbReference type="PANTHER" id="PTHR30337:SF0">
    <property type="entry name" value="NUCLEASE SBCCD SUBUNIT D"/>
    <property type="match status" value="1"/>
</dbReference>
<protein>
    <submittedName>
        <fullName evidence="2">DNA repair exonuclease SbcCD nuclease subunit</fullName>
    </submittedName>
</protein>
<evidence type="ECO:0000313" key="2">
    <source>
        <dbReference type="EMBL" id="SKA86764.1"/>
    </source>
</evidence>
<reference evidence="3" key="1">
    <citation type="submission" date="2017-02" db="EMBL/GenBank/DDBJ databases">
        <authorList>
            <person name="Varghese N."/>
            <person name="Submissions S."/>
        </authorList>
    </citation>
    <scope>NUCLEOTIDE SEQUENCE [LARGE SCALE GENOMIC DNA]</scope>
    <source>
        <strain evidence="3">USBA 833</strain>
    </source>
</reference>
<keyword evidence="2" id="KW-0540">Nuclease</keyword>
<dbReference type="InterPro" id="IPR004843">
    <property type="entry name" value="Calcineurin-like_PHP"/>
</dbReference>
<dbReference type="InterPro" id="IPR029052">
    <property type="entry name" value="Metallo-depent_PP-like"/>
</dbReference>
<dbReference type="AlphaFoldDB" id="A0A1T4XAY7"/>
<dbReference type="EMBL" id="FUYH01000007">
    <property type="protein sequence ID" value="SKA86764.1"/>
    <property type="molecule type" value="Genomic_DNA"/>
</dbReference>
<dbReference type="InterPro" id="IPR050535">
    <property type="entry name" value="DNA_Repair-Maintenance_Comp"/>
</dbReference>
<accession>A0A1T4XAY7</accession>
<keyword evidence="3" id="KW-1185">Reference proteome</keyword>
<name>A0A1T4XAY7_9CLOT</name>
<evidence type="ECO:0000313" key="3">
    <source>
        <dbReference type="Proteomes" id="UP000190105"/>
    </source>
</evidence>
<gene>
    <name evidence="2" type="ORF">SAMN05443428_107134</name>
</gene>
<dbReference type="RefSeq" id="WP_078696273.1">
    <property type="nucleotide sequence ID" value="NZ_FUYH01000007.1"/>
</dbReference>
<dbReference type="GO" id="GO:0004527">
    <property type="term" value="F:exonuclease activity"/>
    <property type="evidence" value="ECO:0007669"/>
    <property type="project" value="UniProtKB-KW"/>
</dbReference>
<organism evidence="2 3">
    <name type="scientific">Caloramator quimbayensis</name>
    <dbReference type="NCBI Taxonomy" id="1147123"/>
    <lineage>
        <taxon>Bacteria</taxon>
        <taxon>Bacillati</taxon>
        <taxon>Bacillota</taxon>
        <taxon>Clostridia</taxon>
        <taxon>Eubacteriales</taxon>
        <taxon>Clostridiaceae</taxon>
        <taxon>Caloramator</taxon>
    </lineage>
</organism>